<sequence>MKWTIAPDITNRINFLVPALRLSYIRANQIHSFRSSGSSSRATARIWSLPTIWQQALHTEPSYCLEVISERFDKLKLDDQERVLIHELLHIPKTFSGALVPHRSHFHGRRTYKHYHDTVESLFRSLTAKSYN</sequence>
<evidence type="ECO:0000313" key="3">
    <source>
        <dbReference type="Proteomes" id="UP000178176"/>
    </source>
</evidence>
<dbReference type="EMBL" id="MEXH01000012">
    <property type="protein sequence ID" value="OGC92585.1"/>
    <property type="molecule type" value="Genomic_DNA"/>
</dbReference>
<evidence type="ECO:0000259" key="1">
    <source>
        <dbReference type="Pfam" id="PF18894"/>
    </source>
</evidence>
<dbReference type="Pfam" id="PF18894">
    <property type="entry name" value="PhageMetallopep"/>
    <property type="match status" value="1"/>
</dbReference>
<evidence type="ECO:0000313" key="2">
    <source>
        <dbReference type="EMBL" id="OGC92585.1"/>
    </source>
</evidence>
<organism evidence="2 3">
    <name type="scientific">Candidatus Amesbacteria bacterium RIFCSPHIGHO2_01_FULL_48_32b</name>
    <dbReference type="NCBI Taxonomy" id="1797253"/>
    <lineage>
        <taxon>Bacteria</taxon>
        <taxon>Candidatus Amesiibacteriota</taxon>
    </lineage>
</organism>
<comment type="caution">
    <text evidence="2">The sequence shown here is derived from an EMBL/GenBank/DDBJ whole genome shotgun (WGS) entry which is preliminary data.</text>
</comment>
<gene>
    <name evidence="2" type="ORF">A2876_04275</name>
</gene>
<reference evidence="2 3" key="1">
    <citation type="journal article" date="2016" name="Nat. Commun.">
        <title>Thousands of microbial genomes shed light on interconnected biogeochemical processes in an aquifer system.</title>
        <authorList>
            <person name="Anantharaman K."/>
            <person name="Brown C.T."/>
            <person name="Hug L.A."/>
            <person name="Sharon I."/>
            <person name="Castelle C.J."/>
            <person name="Probst A.J."/>
            <person name="Thomas B.C."/>
            <person name="Singh A."/>
            <person name="Wilkins M.J."/>
            <person name="Karaoz U."/>
            <person name="Brodie E.L."/>
            <person name="Williams K.H."/>
            <person name="Hubbard S.S."/>
            <person name="Banfield J.F."/>
        </authorList>
    </citation>
    <scope>NUCLEOTIDE SEQUENCE [LARGE SCALE GENOMIC DNA]</scope>
</reference>
<name>A0A1F4YF40_9BACT</name>
<dbReference type="AlphaFoldDB" id="A0A1F4YF40"/>
<dbReference type="InterPro" id="IPR043998">
    <property type="entry name" value="Put_Metallopep"/>
</dbReference>
<dbReference type="Proteomes" id="UP000178176">
    <property type="component" value="Unassembled WGS sequence"/>
</dbReference>
<accession>A0A1F4YF40</accession>
<proteinExistence type="predicted"/>
<feature type="domain" description="Putative phage metallopeptidase" evidence="1">
    <location>
        <begin position="2"/>
        <end position="124"/>
    </location>
</feature>
<protein>
    <recommendedName>
        <fullName evidence="1">Putative phage metallopeptidase domain-containing protein</fullName>
    </recommendedName>
</protein>